<dbReference type="Proteomes" id="UP000327493">
    <property type="component" value="Chromosome 2"/>
</dbReference>
<feature type="transmembrane region" description="Helical" evidence="3">
    <location>
        <begin position="581"/>
        <end position="603"/>
    </location>
</feature>
<comment type="caution">
    <text evidence="6">The sequence shown here is derived from an EMBL/GenBank/DDBJ whole genome shotgun (WGS) entry which is preliminary data.</text>
</comment>
<feature type="chain" id="PRO_5023805217" description="Thioredoxin domain-containing protein" evidence="4">
    <location>
        <begin position="21"/>
        <end position="713"/>
    </location>
</feature>
<dbReference type="AlphaFoldDB" id="A0A5J5DN51"/>
<evidence type="ECO:0000256" key="3">
    <source>
        <dbReference type="SAM" id="Phobius"/>
    </source>
</evidence>
<dbReference type="InterPro" id="IPR013766">
    <property type="entry name" value="Thioredoxin_domain"/>
</dbReference>
<reference evidence="6 7" key="1">
    <citation type="submission" date="2019-08" db="EMBL/GenBank/DDBJ databases">
        <title>A chromosome-level genome assembly, high-density linkage maps, and genome scans reveal the genomic architecture of hybrid incompatibilities underlying speciation via character displacement in darters (Percidae: Etheostominae).</title>
        <authorList>
            <person name="Moran R.L."/>
            <person name="Catchen J.M."/>
            <person name="Fuller R.C."/>
        </authorList>
    </citation>
    <scope>NUCLEOTIDE SEQUENCE [LARGE SCALE GENOMIC DNA]</scope>
    <source>
        <strain evidence="6">EspeVRDwgs_2016</strain>
        <tissue evidence="6">Muscle</tissue>
    </source>
</reference>
<evidence type="ECO:0000313" key="6">
    <source>
        <dbReference type="EMBL" id="KAA8594598.1"/>
    </source>
</evidence>
<keyword evidence="4" id="KW-0732">Signal</keyword>
<feature type="domain" description="Thioredoxin" evidence="5">
    <location>
        <begin position="322"/>
        <end position="451"/>
    </location>
</feature>
<dbReference type="GO" id="GO:0006457">
    <property type="term" value="P:protein folding"/>
    <property type="evidence" value="ECO:0007669"/>
    <property type="project" value="TreeGrafter"/>
</dbReference>
<feature type="transmembrane region" description="Helical" evidence="3">
    <location>
        <begin position="623"/>
        <end position="646"/>
    </location>
</feature>
<evidence type="ECO:0000313" key="7">
    <source>
        <dbReference type="Proteomes" id="UP000327493"/>
    </source>
</evidence>
<proteinExistence type="inferred from homology"/>
<dbReference type="SUPFAM" id="SSF52833">
    <property type="entry name" value="Thioredoxin-like"/>
    <property type="match status" value="4"/>
</dbReference>
<feature type="region of interest" description="Disordered" evidence="2">
    <location>
        <begin position="492"/>
        <end position="522"/>
    </location>
</feature>
<keyword evidence="7" id="KW-1185">Reference proteome</keyword>
<feature type="signal peptide" evidence="4">
    <location>
        <begin position="1"/>
        <end position="20"/>
    </location>
</feature>
<keyword evidence="3" id="KW-0812">Transmembrane</keyword>
<comment type="similarity">
    <text evidence="1">Belongs to the protein disulfide isomerase family.</text>
</comment>
<protein>
    <recommendedName>
        <fullName evidence="5">Thioredoxin domain-containing protein</fullName>
    </recommendedName>
</protein>
<feature type="transmembrane region" description="Helical" evidence="3">
    <location>
        <begin position="543"/>
        <end position="561"/>
    </location>
</feature>
<evidence type="ECO:0000256" key="1">
    <source>
        <dbReference type="ARBA" id="ARBA00006347"/>
    </source>
</evidence>
<dbReference type="Pfam" id="PF13848">
    <property type="entry name" value="Thioredoxin_6"/>
    <property type="match status" value="1"/>
</dbReference>
<dbReference type="GO" id="GO:0005783">
    <property type="term" value="C:endoplasmic reticulum"/>
    <property type="evidence" value="ECO:0007669"/>
    <property type="project" value="TreeGrafter"/>
</dbReference>
<dbReference type="Gene3D" id="3.40.30.10">
    <property type="entry name" value="Glutaredoxin"/>
    <property type="match status" value="4"/>
</dbReference>
<dbReference type="Pfam" id="PF00085">
    <property type="entry name" value="Thioredoxin"/>
    <property type="match status" value="1"/>
</dbReference>
<dbReference type="PANTHER" id="PTHR18929:SF58">
    <property type="entry name" value="PROTEIN DISULFIDE-ISOMERASE-LIKE PROTEIN OF THE TESTIS"/>
    <property type="match status" value="1"/>
</dbReference>
<dbReference type="InterPro" id="IPR036249">
    <property type="entry name" value="Thioredoxin-like_sf"/>
</dbReference>
<accession>A0A5J5DN51</accession>
<organism evidence="6 7">
    <name type="scientific">Etheostoma spectabile</name>
    <name type="common">orangethroat darter</name>
    <dbReference type="NCBI Taxonomy" id="54343"/>
    <lineage>
        <taxon>Eukaryota</taxon>
        <taxon>Metazoa</taxon>
        <taxon>Chordata</taxon>
        <taxon>Craniata</taxon>
        <taxon>Vertebrata</taxon>
        <taxon>Euteleostomi</taxon>
        <taxon>Actinopterygii</taxon>
        <taxon>Neopterygii</taxon>
        <taxon>Teleostei</taxon>
        <taxon>Neoteleostei</taxon>
        <taxon>Acanthomorphata</taxon>
        <taxon>Eupercaria</taxon>
        <taxon>Perciformes</taxon>
        <taxon>Percoidei</taxon>
        <taxon>Percidae</taxon>
        <taxon>Etheostomatinae</taxon>
        <taxon>Etheostoma</taxon>
    </lineage>
</organism>
<dbReference type="EMBL" id="VOFY01000002">
    <property type="protein sequence ID" value="KAA8594598.1"/>
    <property type="molecule type" value="Genomic_DNA"/>
</dbReference>
<dbReference type="CDD" id="cd02995">
    <property type="entry name" value="PDI_a_PDI_a'_C"/>
    <property type="match status" value="1"/>
</dbReference>
<gene>
    <name evidence="6" type="ORF">FQN60_011733</name>
</gene>
<dbReference type="GO" id="GO:0034976">
    <property type="term" value="P:response to endoplasmic reticulum stress"/>
    <property type="evidence" value="ECO:0007669"/>
    <property type="project" value="TreeGrafter"/>
</dbReference>
<dbReference type="PANTHER" id="PTHR18929">
    <property type="entry name" value="PROTEIN DISULFIDE ISOMERASE"/>
    <property type="match status" value="1"/>
</dbReference>
<keyword evidence="3" id="KW-0472">Membrane</keyword>
<sequence length="713" mass="80320">MRTQLLLGVTAFCLCVFVVADKQPDRQADKSFPEKDGVLQLKKGNFNRALRKYKQLLVHFYAAAELQGSEVKLAMVDVAKEKDLAKELNVTGLATIRLFLSGDKNNPVPCPAGSAADLIADLSQLEASEDLTVVGFFKEMNHEYVQVFYAAAIDLPDVNFVVTQNNDIITKYGLQHDVVHLFKKSQLIQDYKMTPQTSKEMLILFITVYQMDPVTEYTGQTATQILTSPVLNHALLYINKSSAGFKEIHSAFNSAAEAFRLKILFVWVDVDEPRNGRLMEYFRVRSFEAPLIRLVNLTDHVTYHLPSDTLDAQTIKSFCQSYLDGKAKPKMQSEPIPEGWDKQPVKELVGMTLEKVAFNPNNTVFVLFYLPYSPESRALFPLWEELAEALKEREDVVIARIDASANDINMSMQGAYPSLCLFPALYAERVVVYQGKRKVKDLLKFLDKEMEKAKKYRVKEDEDRRNWDLLLVTRCDFTRRLEEDAAAPRSSLTVSSRSLSGRQAAQSRRDGSSAAVRRREGRERRFRSGRLLHASPNHSQTDVVFSMVVFSCIVNEGYINIGSERLLCVFNNNADACNYGVTMGVACFLGSIFFLILDIYFPSISSWQDTSPDELPLAQGSDAARATIAFCFFSILTWTVLTLSALRRFLTGSNTNLFTWQHLDPPHGNARATPYPIANGATIVTTNPYQAPPFTETLDPQKLTQQRPMAPAF</sequence>
<evidence type="ECO:0000256" key="4">
    <source>
        <dbReference type="SAM" id="SignalP"/>
    </source>
</evidence>
<feature type="compositionally biased region" description="Basic and acidic residues" evidence="2">
    <location>
        <begin position="507"/>
        <end position="522"/>
    </location>
</feature>
<dbReference type="CDD" id="cd02981">
    <property type="entry name" value="PDI_b_family"/>
    <property type="match status" value="1"/>
</dbReference>
<keyword evidence="3" id="KW-1133">Transmembrane helix</keyword>
<name>A0A5J5DN51_9PERO</name>
<dbReference type="CDD" id="cd02961">
    <property type="entry name" value="PDI_a_family"/>
    <property type="match status" value="1"/>
</dbReference>
<dbReference type="FunFam" id="3.40.30.10:FF:000167">
    <property type="entry name" value="Protein disulfide isomerase like, testis expressed"/>
    <property type="match status" value="1"/>
</dbReference>
<evidence type="ECO:0000259" key="5">
    <source>
        <dbReference type="PROSITE" id="PS51352"/>
    </source>
</evidence>
<evidence type="ECO:0000256" key="2">
    <source>
        <dbReference type="SAM" id="MobiDB-lite"/>
    </source>
</evidence>
<dbReference type="CDD" id="cd02982">
    <property type="entry name" value="PDI_b'_family"/>
    <property type="match status" value="1"/>
</dbReference>
<dbReference type="PROSITE" id="PS51352">
    <property type="entry name" value="THIOREDOXIN_2"/>
    <property type="match status" value="1"/>
</dbReference>